<reference evidence="2" key="1">
    <citation type="submission" date="2023-07" db="EMBL/GenBank/DDBJ databases">
        <title>Whole-genome sequencing of a new Methanosarcina sp. Z-7115.</title>
        <authorList>
            <person name="Zhilina T.N."/>
            <person name="Merkel A.Y."/>
        </authorList>
    </citation>
    <scope>NUCLEOTIDE SEQUENCE [LARGE SCALE GENOMIC DNA]</scope>
    <source>
        <strain evidence="2">Z-7115</strain>
    </source>
</reference>
<sequence length="97" mass="11647">MVEFELDDSGVYRNTKVFDQLIKFVKENWGNDRVIFRHFEDLVSVDLTGWFRWDEENEISVGIELNESSDHNYDEIIFYDKNNEDITIFSVMREPTT</sequence>
<accession>A0ABU2D5R1</accession>
<evidence type="ECO:0000313" key="1">
    <source>
        <dbReference type="EMBL" id="MDR7667325.1"/>
    </source>
</evidence>
<dbReference type="Proteomes" id="UP001246244">
    <property type="component" value="Unassembled WGS sequence"/>
</dbReference>
<dbReference type="EMBL" id="JAVKPK010000142">
    <property type="protein sequence ID" value="MDR7667325.1"/>
    <property type="molecule type" value="Genomic_DNA"/>
</dbReference>
<proteinExistence type="predicted"/>
<keyword evidence="2" id="KW-1185">Reference proteome</keyword>
<evidence type="ECO:0000313" key="2">
    <source>
        <dbReference type="Proteomes" id="UP001246244"/>
    </source>
</evidence>
<gene>
    <name evidence="1" type="ORF">RG963_16410</name>
</gene>
<name>A0ABU2D5R1_9EURY</name>
<comment type="caution">
    <text evidence="1">The sequence shown here is derived from an EMBL/GenBank/DDBJ whole genome shotgun (WGS) entry which is preliminary data.</text>
</comment>
<dbReference type="RefSeq" id="WP_310577351.1">
    <property type="nucleotide sequence ID" value="NZ_JAVKPK010000142.1"/>
</dbReference>
<organism evidence="1 2">
    <name type="scientific">Methanosarcina baikalica</name>
    <dbReference type="NCBI Taxonomy" id="3073890"/>
    <lineage>
        <taxon>Archaea</taxon>
        <taxon>Methanobacteriati</taxon>
        <taxon>Methanobacteriota</taxon>
        <taxon>Stenosarchaea group</taxon>
        <taxon>Methanomicrobia</taxon>
        <taxon>Methanosarcinales</taxon>
        <taxon>Methanosarcinaceae</taxon>
        <taxon>Methanosarcina</taxon>
    </lineage>
</organism>
<protein>
    <submittedName>
        <fullName evidence="1">Uncharacterized protein</fullName>
    </submittedName>
</protein>